<evidence type="ECO:0000313" key="2">
    <source>
        <dbReference type="EMBL" id="MBB5806040.1"/>
    </source>
</evidence>
<comment type="caution">
    <text evidence="2">The sequence shown here is derived from an EMBL/GenBank/DDBJ whole genome shotgun (WGS) entry which is preliminary data.</text>
</comment>
<evidence type="ECO:0000313" key="3">
    <source>
        <dbReference type="Proteomes" id="UP000552097"/>
    </source>
</evidence>
<organism evidence="2 3">
    <name type="scientific">Saccharothrix ecbatanensis</name>
    <dbReference type="NCBI Taxonomy" id="1105145"/>
    <lineage>
        <taxon>Bacteria</taxon>
        <taxon>Bacillati</taxon>
        <taxon>Actinomycetota</taxon>
        <taxon>Actinomycetes</taxon>
        <taxon>Pseudonocardiales</taxon>
        <taxon>Pseudonocardiaceae</taxon>
        <taxon>Saccharothrix</taxon>
    </lineage>
</organism>
<feature type="compositionally biased region" description="Gly residues" evidence="1">
    <location>
        <begin position="136"/>
        <end position="145"/>
    </location>
</feature>
<dbReference type="EMBL" id="JACHMO010000001">
    <property type="protein sequence ID" value="MBB5806040.1"/>
    <property type="molecule type" value="Genomic_DNA"/>
</dbReference>
<keyword evidence="3" id="KW-1185">Reference proteome</keyword>
<dbReference type="RefSeq" id="WP_184925127.1">
    <property type="nucleotide sequence ID" value="NZ_JACHMO010000001.1"/>
</dbReference>
<dbReference type="Proteomes" id="UP000552097">
    <property type="component" value="Unassembled WGS sequence"/>
</dbReference>
<dbReference type="AlphaFoldDB" id="A0A7W9HPI8"/>
<gene>
    <name evidence="2" type="ORF">F4560_005808</name>
</gene>
<accession>A0A7W9HPI8</accession>
<protein>
    <submittedName>
        <fullName evidence="2">Uncharacterized protein</fullName>
    </submittedName>
</protein>
<name>A0A7W9HPI8_9PSEU</name>
<feature type="region of interest" description="Disordered" evidence="1">
    <location>
        <begin position="121"/>
        <end position="169"/>
    </location>
</feature>
<evidence type="ECO:0000256" key="1">
    <source>
        <dbReference type="SAM" id="MobiDB-lite"/>
    </source>
</evidence>
<reference evidence="2 3" key="1">
    <citation type="submission" date="2020-08" db="EMBL/GenBank/DDBJ databases">
        <title>Sequencing the genomes of 1000 actinobacteria strains.</title>
        <authorList>
            <person name="Klenk H.-P."/>
        </authorList>
    </citation>
    <scope>NUCLEOTIDE SEQUENCE [LARGE SCALE GENOMIC DNA]</scope>
    <source>
        <strain evidence="2 3">DSM 45486</strain>
    </source>
</reference>
<proteinExistence type="predicted"/>
<sequence length="195" mass="20266">MTEGPPGPFDPSGPPPGAPGGLWAFEFGSILAICSRLNWSFCACVCIVALSPDWTLPIALEALFACFTDASLELFNAGTATIPIGPSAFGASLSPCNPPEIAVSRSRRLPARLSRSDMVDSFMPKPELPVGPPGDCDGGGGGGGDELPEEPGEFGSTPPPPRAMAVSPGFFDQTWTELVDVSVEAGCEYCDWNDS</sequence>